<name>A0A7W6BZX3_9HYPH</name>
<dbReference type="OrthoDB" id="6402870at2"/>
<keyword evidence="2" id="KW-1185">Reference proteome</keyword>
<proteinExistence type="predicted"/>
<comment type="caution">
    <text evidence="1">The sequence shown here is derived from an EMBL/GenBank/DDBJ whole genome shotgun (WGS) entry which is preliminary data.</text>
</comment>
<organism evidence="1 2">
    <name type="scientific">Aureimonas phyllosphaerae</name>
    <dbReference type="NCBI Taxonomy" id="1166078"/>
    <lineage>
        <taxon>Bacteria</taxon>
        <taxon>Pseudomonadati</taxon>
        <taxon>Pseudomonadota</taxon>
        <taxon>Alphaproteobacteria</taxon>
        <taxon>Hyphomicrobiales</taxon>
        <taxon>Aurantimonadaceae</taxon>
        <taxon>Aureimonas</taxon>
    </lineage>
</organism>
<gene>
    <name evidence="1" type="ORF">GGR05_004024</name>
</gene>
<evidence type="ECO:0000313" key="1">
    <source>
        <dbReference type="EMBL" id="MBB3937855.1"/>
    </source>
</evidence>
<dbReference type="Proteomes" id="UP000531216">
    <property type="component" value="Unassembled WGS sequence"/>
</dbReference>
<evidence type="ECO:0000313" key="2">
    <source>
        <dbReference type="Proteomes" id="UP000531216"/>
    </source>
</evidence>
<reference evidence="1 2" key="1">
    <citation type="submission" date="2020-08" db="EMBL/GenBank/DDBJ databases">
        <title>Genomic Encyclopedia of Type Strains, Phase IV (KMG-IV): sequencing the most valuable type-strain genomes for metagenomic binning, comparative biology and taxonomic classification.</title>
        <authorList>
            <person name="Goeker M."/>
        </authorList>
    </citation>
    <scope>NUCLEOTIDE SEQUENCE [LARGE SCALE GENOMIC DNA]</scope>
    <source>
        <strain evidence="1 2">DSM 25024</strain>
    </source>
</reference>
<sequence length="197" mass="22159">MAWMTLKKRKRSTWPFWMALLLFGNVYSWTRSDNEPPTSPITPTMAAALPIAKATPPRAASPSVVDLTLPKVATAAYAVPTFASLNERQQFERRVCKAVIAIEFGRDPVSMFASSIQGEPHYVSYIRPNDGTLWEYLCRVSGRNVVWSIPNGRWRNSYTAGDTEFRFSTSNSDRTLMIEGRHFDGSSTRESFILAAL</sequence>
<dbReference type="AlphaFoldDB" id="A0A7W6BZX3"/>
<dbReference type="EMBL" id="JACIDO010000012">
    <property type="protein sequence ID" value="MBB3937855.1"/>
    <property type="molecule type" value="Genomic_DNA"/>
</dbReference>
<protein>
    <submittedName>
        <fullName evidence="1">Uncharacterized protein</fullName>
    </submittedName>
</protein>
<accession>A0A7W6BZX3</accession>
<dbReference type="RefSeq" id="WP_139224689.1">
    <property type="nucleotide sequence ID" value="NZ_FOOA01000019.1"/>
</dbReference>